<evidence type="ECO:0000256" key="4">
    <source>
        <dbReference type="ARBA" id="ARBA00022989"/>
    </source>
</evidence>
<evidence type="ECO:0000256" key="3">
    <source>
        <dbReference type="ARBA" id="ARBA00022692"/>
    </source>
</evidence>
<feature type="transmembrane region" description="Helical" evidence="6">
    <location>
        <begin position="103"/>
        <end position="122"/>
    </location>
</feature>
<evidence type="ECO:0000256" key="2">
    <source>
        <dbReference type="ARBA" id="ARBA00010350"/>
    </source>
</evidence>
<reference evidence="7 8" key="1">
    <citation type="submission" date="2012-10" db="EMBL/GenBank/DDBJ databases">
        <title>Genome sequencing of Tanticharoenia sakaeratensis NBRC 103193.</title>
        <authorList>
            <person name="Azuma Y."/>
            <person name="Hadano H."/>
            <person name="Hirakawa H."/>
            <person name="Matsushita K."/>
        </authorList>
    </citation>
    <scope>NUCLEOTIDE SEQUENCE [LARGE SCALE GENOMIC DNA]</scope>
    <source>
        <strain evidence="7 8">NBRC 103193</strain>
    </source>
</reference>
<sequence>MAFTPNYRATAAGYGAGTIDTGLRAYMLRVYNWMAMGLVVTGITAYTIAETSLRHAFFHAIMTPGGVAIRPTGLGYIAIFSPLVFTLIMSAGINRLSRQTVQTLFWAFCVAMGASLVSLVMGYTGLSIARAFFISAADFAAMSLWGYTTRADLSRFGSFLIMGLFGIVIASVVNIFMHSPAVMFIVSVVGVLVFTGLTAFDAQRIRATYVQFASYLGPDEMAKRSVYDALGLYLNFINLFQFILQFVGVRSNSDN</sequence>
<gene>
    <name evidence="7" type="ORF">Tasa_012_065</name>
</gene>
<dbReference type="PANTHER" id="PTHR23291">
    <property type="entry name" value="BAX INHIBITOR-RELATED"/>
    <property type="match status" value="1"/>
</dbReference>
<dbReference type="GO" id="GO:0005886">
    <property type="term" value="C:plasma membrane"/>
    <property type="evidence" value="ECO:0007669"/>
    <property type="project" value="TreeGrafter"/>
</dbReference>
<evidence type="ECO:0000313" key="8">
    <source>
        <dbReference type="Proteomes" id="UP000032679"/>
    </source>
</evidence>
<accession>A0A0D6MJQ8</accession>
<dbReference type="AlphaFoldDB" id="A0A0D6MJQ8"/>
<dbReference type="PANTHER" id="PTHR23291:SF50">
    <property type="entry name" value="PROTEIN LIFEGUARD 4"/>
    <property type="match status" value="1"/>
</dbReference>
<evidence type="ECO:0000313" key="7">
    <source>
        <dbReference type="EMBL" id="GAN53889.1"/>
    </source>
</evidence>
<feature type="transmembrane region" description="Helical" evidence="6">
    <location>
        <begin position="69"/>
        <end position="91"/>
    </location>
</feature>
<dbReference type="Pfam" id="PF01027">
    <property type="entry name" value="Bax1-I"/>
    <property type="match status" value="1"/>
</dbReference>
<organism evidence="7 8">
    <name type="scientific">Tanticharoenia sakaeratensis NBRC 103193</name>
    <dbReference type="NCBI Taxonomy" id="1231623"/>
    <lineage>
        <taxon>Bacteria</taxon>
        <taxon>Pseudomonadati</taxon>
        <taxon>Pseudomonadota</taxon>
        <taxon>Alphaproteobacteria</taxon>
        <taxon>Acetobacterales</taxon>
        <taxon>Acetobacteraceae</taxon>
        <taxon>Tanticharoenia</taxon>
    </lineage>
</organism>
<feature type="transmembrane region" description="Helical" evidence="6">
    <location>
        <begin position="182"/>
        <end position="200"/>
    </location>
</feature>
<evidence type="ECO:0008006" key="9">
    <source>
        <dbReference type="Google" id="ProtNLM"/>
    </source>
</evidence>
<keyword evidence="8" id="KW-1185">Reference proteome</keyword>
<dbReference type="OrthoDB" id="9793828at2"/>
<feature type="transmembrane region" description="Helical" evidence="6">
    <location>
        <begin position="230"/>
        <end position="249"/>
    </location>
</feature>
<evidence type="ECO:0000256" key="5">
    <source>
        <dbReference type="ARBA" id="ARBA00023136"/>
    </source>
</evidence>
<proteinExistence type="inferred from homology"/>
<keyword evidence="5 6" id="KW-0472">Membrane</keyword>
<evidence type="ECO:0000256" key="6">
    <source>
        <dbReference type="RuleBase" id="RU004379"/>
    </source>
</evidence>
<dbReference type="InterPro" id="IPR006214">
    <property type="entry name" value="Bax_inhibitor_1-related"/>
</dbReference>
<dbReference type="RefSeq" id="WP_048848278.1">
    <property type="nucleotide sequence ID" value="NZ_BALE01000012.1"/>
</dbReference>
<feature type="transmembrane region" description="Helical" evidence="6">
    <location>
        <begin position="159"/>
        <end position="176"/>
    </location>
</feature>
<feature type="transmembrane region" description="Helical" evidence="6">
    <location>
        <begin position="30"/>
        <end position="49"/>
    </location>
</feature>
<dbReference type="STRING" id="1231623.Tasa_012_065"/>
<dbReference type="Proteomes" id="UP000032679">
    <property type="component" value="Unassembled WGS sequence"/>
</dbReference>
<keyword evidence="4 6" id="KW-1133">Transmembrane helix</keyword>
<comment type="similarity">
    <text evidence="2 6">Belongs to the BI1 family.</text>
</comment>
<dbReference type="CDD" id="cd10432">
    <property type="entry name" value="BI-1-like_bacterial"/>
    <property type="match status" value="1"/>
</dbReference>
<evidence type="ECO:0000256" key="1">
    <source>
        <dbReference type="ARBA" id="ARBA00004141"/>
    </source>
</evidence>
<comment type="subcellular location">
    <subcellularLocation>
        <location evidence="1">Membrane</location>
        <topology evidence="1">Multi-pass membrane protein</topology>
    </subcellularLocation>
</comment>
<feature type="transmembrane region" description="Helical" evidence="6">
    <location>
        <begin position="128"/>
        <end position="147"/>
    </location>
</feature>
<comment type="caution">
    <text evidence="7">The sequence shown here is derived from an EMBL/GenBank/DDBJ whole genome shotgun (WGS) entry which is preliminary data.</text>
</comment>
<keyword evidence="3 6" id="KW-0812">Transmembrane</keyword>
<name>A0A0D6MJQ8_9PROT</name>
<dbReference type="EMBL" id="BALE01000012">
    <property type="protein sequence ID" value="GAN53889.1"/>
    <property type="molecule type" value="Genomic_DNA"/>
</dbReference>
<protein>
    <recommendedName>
        <fullName evidence="9">SecY stabilizing membrane protein</fullName>
    </recommendedName>
</protein>